<dbReference type="InterPro" id="IPR015943">
    <property type="entry name" value="WD40/YVTN_repeat-like_dom_sf"/>
</dbReference>
<dbReference type="GO" id="GO:0046718">
    <property type="term" value="P:symbiont entry into host cell"/>
    <property type="evidence" value="ECO:0007669"/>
    <property type="project" value="InterPro"/>
</dbReference>
<gene>
    <name evidence="1" type="ORF">DN757_19055</name>
</gene>
<dbReference type="AlphaFoldDB" id="A0A2W6P372"/>
<dbReference type="SUPFAM" id="SSF82171">
    <property type="entry name" value="DPP6 N-terminal domain-like"/>
    <property type="match status" value="1"/>
</dbReference>
<accession>A0A2W6P372</accession>
<sequence length="616" mass="65342">MALQQSYPAAVNSRQTELVGTIDDTQTSFEVLDGSALPDAPNLLTLGTDESAETILYTAKSGNQITGVTRGFEGVAKSWVAGTKLARYFTAYDHDTFRQNVSDLNTRLDNIPAPQDASLTQKGVVQLSNATESNSETEAATPKAINTVRQQADTKIGDLTQLQTTDKDSLVDALNEVFTHVDEGKELVKTAVIVKGGTVVGTSPHSFQQLADGIDTIETSTVINGQMKQSITFGESIQAFDPVVTYEGFLNNNTISGGLPTGTGRGATWTPDGVYLAIAHQEAPFLSIYKKSAEGIFIKLANPAILPTGIAIDAAFSPDGVYLAVAHVTSPFITVYKRTGDTFTKLANPILPADYTWSVAWSPDSVYLAVGVSSSGSVPSIALYKRNGDSLNKINNPSSYPAATIYGVAFSPSGTYLAVASGISPYLMVYRRTGDSFVALSAPTIIPGSTMYYVSWHPSETMLAIGGAAGQTTPALSLYRFSGSLLTKINDSDDLPSTTINRLTFSPDGKLLSTANGGAASVRFVSYRVVGETLIKLPDPEFLLPAAGYAIAYSPNSQYLAIGYQGGNYLSIFTINTEARKSTNAIADLKKALSAGYAIESGSAGETKEIITIWRS</sequence>
<protein>
    <recommendedName>
        <fullName evidence="3">WD40 repeat domain-containing protein</fullName>
    </recommendedName>
</protein>
<dbReference type="Proteomes" id="UP000249204">
    <property type="component" value="Unassembled WGS sequence"/>
</dbReference>
<dbReference type="RefSeq" id="WP_111271774.1">
    <property type="nucleotide sequence ID" value="NZ_QKWW01000055.1"/>
</dbReference>
<comment type="caution">
    <text evidence="1">The sequence shown here is derived from an EMBL/GenBank/DDBJ whole genome shotgun (WGS) entry which is preliminary data.</text>
</comment>
<dbReference type="GO" id="GO:0019062">
    <property type="term" value="P:virion attachment to host cell"/>
    <property type="evidence" value="ECO:0007669"/>
    <property type="project" value="InterPro"/>
</dbReference>
<dbReference type="PANTHER" id="PTHR19932:SF10">
    <property type="entry name" value="WD REPEAT AND HMG-BOX DNA-BINDING PROTEIN 1"/>
    <property type="match status" value="1"/>
</dbReference>
<dbReference type="InterPro" id="IPR005068">
    <property type="entry name" value="Phage_lambda_Stf-r2"/>
</dbReference>
<organism evidence="1 2">
    <name type="scientific">Paenibacillus silvae</name>
    <dbReference type="NCBI Taxonomy" id="1325358"/>
    <lineage>
        <taxon>Bacteria</taxon>
        <taxon>Bacillati</taxon>
        <taxon>Bacillota</taxon>
        <taxon>Bacilli</taxon>
        <taxon>Bacillales</taxon>
        <taxon>Paenibacillaceae</taxon>
        <taxon>Paenibacillus</taxon>
    </lineage>
</organism>
<evidence type="ECO:0000313" key="1">
    <source>
        <dbReference type="EMBL" id="PZT54130.1"/>
    </source>
</evidence>
<dbReference type="Pfam" id="PF03406">
    <property type="entry name" value="Phage_fiber_2"/>
    <property type="match status" value="1"/>
</dbReference>
<dbReference type="GO" id="GO:0006281">
    <property type="term" value="P:DNA repair"/>
    <property type="evidence" value="ECO:0007669"/>
    <property type="project" value="TreeGrafter"/>
</dbReference>
<proteinExistence type="predicted"/>
<dbReference type="GO" id="GO:0003682">
    <property type="term" value="F:chromatin binding"/>
    <property type="evidence" value="ECO:0007669"/>
    <property type="project" value="TreeGrafter"/>
</dbReference>
<evidence type="ECO:0000313" key="2">
    <source>
        <dbReference type="Proteomes" id="UP000249204"/>
    </source>
</evidence>
<dbReference type="PANTHER" id="PTHR19932">
    <property type="entry name" value="WD REPEAT AND HMG-BOX DNA BINDING PROTEIN"/>
    <property type="match status" value="1"/>
</dbReference>
<dbReference type="GO" id="GO:0006261">
    <property type="term" value="P:DNA-templated DNA replication"/>
    <property type="evidence" value="ECO:0007669"/>
    <property type="project" value="TreeGrafter"/>
</dbReference>
<reference evidence="1 2" key="1">
    <citation type="submission" date="2018-06" db="EMBL/GenBank/DDBJ databases">
        <title>Isolation of heavy metals resistant Paenibacillus silvae NC2 from Gold-Copper mine in ZiJin, China.</title>
        <authorList>
            <person name="Xu J."/>
            <person name="Mazhar H.S."/>
            <person name="Rensing C."/>
        </authorList>
    </citation>
    <scope>NUCLEOTIDE SEQUENCE [LARGE SCALE GENOMIC DNA]</scope>
    <source>
        <strain evidence="1 2">NC2</strain>
    </source>
</reference>
<evidence type="ECO:0008006" key="3">
    <source>
        <dbReference type="Google" id="ProtNLM"/>
    </source>
</evidence>
<dbReference type="Gene3D" id="2.130.10.10">
    <property type="entry name" value="YVTN repeat-like/Quinoprotein amine dehydrogenase"/>
    <property type="match status" value="2"/>
</dbReference>
<name>A0A2W6P372_9BACL</name>
<dbReference type="EMBL" id="QKWW01000055">
    <property type="protein sequence ID" value="PZT54130.1"/>
    <property type="molecule type" value="Genomic_DNA"/>
</dbReference>